<dbReference type="Proteomes" id="UP000006327">
    <property type="component" value="Unassembled WGS sequence"/>
</dbReference>
<accession>K6YDN1</accession>
<name>K6YDN1_9ALTE</name>
<dbReference type="AlphaFoldDB" id="K6YDN1"/>
<keyword evidence="3" id="KW-1185">Reference proteome</keyword>
<dbReference type="RefSeq" id="WP_007625653.1">
    <property type="nucleotide sequence ID" value="NZ_BAEO01000067.1"/>
</dbReference>
<feature type="domain" description="Carrier" evidence="1">
    <location>
        <begin position="3"/>
        <end position="81"/>
    </location>
</feature>
<dbReference type="eggNOG" id="COG0236">
    <property type="taxonomic scope" value="Bacteria"/>
</dbReference>
<dbReference type="InterPro" id="IPR036736">
    <property type="entry name" value="ACP-like_sf"/>
</dbReference>
<evidence type="ECO:0000259" key="1">
    <source>
        <dbReference type="PROSITE" id="PS50075"/>
    </source>
</evidence>
<dbReference type="OrthoDB" id="2625323at2"/>
<dbReference type="SUPFAM" id="SSF47336">
    <property type="entry name" value="ACP-like"/>
    <property type="match status" value="1"/>
</dbReference>
<evidence type="ECO:0000313" key="3">
    <source>
        <dbReference type="Proteomes" id="UP000006327"/>
    </source>
</evidence>
<dbReference type="PROSITE" id="PS50075">
    <property type="entry name" value="CARRIER"/>
    <property type="match status" value="1"/>
</dbReference>
<dbReference type="EMBL" id="BAEO01000067">
    <property type="protein sequence ID" value="GAC22071.1"/>
    <property type="molecule type" value="Genomic_DNA"/>
</dbReference>
<proteinExistence type="predicted"/>
<dbReference type="InterPro" id="IPR009081">
    <property type="entry name" value="PP-bd_ACP"/>
</dbReference>
<sequence>MENITSELKAYILSEFLPGEDASNLEDDTPLISSGILDSLATLKLVVFLEEKYNVKIAPHETQEEYIGSIANIVTLVESKLSA</sequence>
<dbReference type="Pfam" id="PF00550">
    <property type="entry name" value="PP-binding"/>
    <property type="match status" value="1"/>
</dbReference>
<evidence type="ECO:0000313" key="2">
    <source>
        <dbReference type="EMBL" id="GAC22071.1"/>
    </source>
</evidence>
<protein>
    <submittedName>
        <fullName evidence="2">Acyl carrier protein</fullName>
    </submittedName>
</protein>
<organism evidence="2 3">
    <name type="scientific">Paraglaciecola arctica BSs20135</name>
    <dbReference type="NCBI Taxonomy" id="493475"/>
    <lineage>
        <taxon>Bacteria</taxon>
        <taxon>Pseudomonadati</taxon>
        <taxon>Pseudomonadota</taxon>
        <taxon>Gammaproteobacteria</taxon>
        <taxon>Alteromonadales</taxon>
        <taxon>Alteromonadaceae</taxon>
        <taxon>Paraglaciecola</taxon>
    </lineage>
</organism>
<gene>
    <name evidence="2" type="ORF">GARC_5136</name>
</gene>
<comment type="caution">
    <text evidence="2">The sequence shown here is derived from an EMBL/GenBank/DDBJ whole genome shotgun (WGS) entry which is preliminary data.</text>
</comment>
<dbReference type="STRING" id="493475.GARC_5136"/>
<reference evidence="2 3" key="1">
    <citation type="journal article" date="2017" name="Antonie Van Leeuwenhoek">
        <title>Rhizobium rhizosphaerae sp. nov., a novel species isolated from rice rhizosphere.</title>
        <authorList>
            <person name="Zhao J.J."/>
            <person name="Zhang J."/>
            <person name="Zhang R.J."/>
            <person name="Zhang C.W."/>
            <person name="Yin H.Q."/>
            <person name="Zhang X.X."/>
        </authorList>
    </citation>
    <scope>NUCLEOTIDE SEQUENCE [LARGE SCALE GENOMIC DNA]</scope>
    <source>
        <strain evidence="2 3">BSs20135</strain>
    </source>
</reference>
<dbReference type="Gene3D" id="1.10.1200.10">
    <property type="entry name" value="ACP-like"/>
    <property type="match status" value="1"/>
</dbReference>